<dbReference type="GO" id="GO:0005634">
    <property type="term" value="C:nucleus"/>
    <property type="evidence" value="ECO:0007669"/>
    <property type="project" value="UniProtKB-SubCell"/>
</dbReference>
<feature type="domain" description="Homeobox" evidence="12">
    <location>
        <begin position="17"/>
        <end position="77"/>
    </location>
</feature>
<name>A0A498JA40_MALDO</name>
<proteinExistence type="inferred from homology"/>
<evidence type="ECO:0000256" key="10">
    <source>
        <dbReference type="RuleBase" id="RU000682"/>
    </source>
</evidence>
<dbReference type="Proteomes" id="UP000290289">
    <property type="component" value="Chromosome 9"/>
</dbReference>
<evidence type="ECO:0000313" key="15">
    <source>
        <dbReference type="Proteomes" id="UP000290289"/>
    </source>
</evidence>
<comment type="similarity">
    <text evidence="2">Belongs to the HD-ZIP homeobox family. Class IV subfamily.</text>
</comment>
<comment type="subcellular location">
    <subcellularLocation>
        <location evidence="1 9 10">Nucleus</location>
    </subcellularLocation>
</comment>
<comment type="caution">
    <text evidence="14">The sequence shown here is derived from an EMBL/GenBank/DDBJ whole genome shotgun (WGS) entry which is preliminary data.</text>
</comment>
<evidence type="ECO:0000256" key="11">
    <source>
        <dbReference type="SAM" id="MobiDB-lite"/>
    </source>
</evidence>
<keyword evidence="15" id="KW-1185">Reference proteome</keyword>
<feature type="DNA-binding region" description="Homeobox" evidence="9">
    <location>
        <begin position="19"/>
        <end position="78"/>
    </location>
</feature>
<dbReference type="PROSITE" id="PS50071">
    <property type="entry name" value="HOMEOBOX_2"/>
    <property type="match status" value="1"/>
</dbReference>
<dbReference type="InterPro" id="IPR042160">
    <property type="entry name" value="HD-Zip_IV"/>
</dbReference>
<dbReference type="PANTHER" id="PTHR45654">
    <property type="entry name" value="HOMEOBOX-LEUCINE ZIPPER PROTEIN MERISTEM L1"/>
    <property type="match status" value="1"/>
</dbReference>
<evidence type="ECO:0000256" key="2">
    <source>
        <dbReference type="ARBA" id="ARBA00006789"/>
    </source>
</evidence>
<dbReference type="CDD" id="cd00086">
    <property type="entry name" value="homeodomain"/>
    <property type="match status" value="1"/>
</dbReference>
<dbReference type="SUPFAM" id="SSF46689">
    <property type="entry name" value="Homeodomain-like"/>
    <property type="match status" value="1"/>
</dbReference>
<dbReference type="Pfam" id="PF25797">
    <property type="entry name" value="PDF2_C"/>
    <property type="match status" value="1"/>
</dbReference>
<reference evidence="14 15" key="1">
    <citation type="submission" date="2018-10" db="EMBL/GenBank/DDBJ databases">
        <title>A high-quality apple genome assembly.</title>
        <authorList>
            <person name="Hu J."/>
        </authorList>
    </citation>
    <scope>NUCLEOTIDE SEQUENCE [LARGE SCALE GENOMIC DNA]</scope>
    <source>
        <strain evidence="15">cv. HFTH1</strain>
        <tissue evidence="14">Young leaf</tissue>
    </source>
</reference>
<organism evidence="14 15">
    <name type="scientific">Malus domestica</name>
    <name type="common">Apple</name>
    <name type="synonym">Pyrus malus</name>
    <dbReference type="NCBI Taxonomy" id="3750"/>
    <lineage>
        <taxon>Eukaryota</taxon>
        <taxon>Viridiplantae</taxon>
        <taxon>Streptophyta</taxon>
        <taxon>Embryophyta</taxon>
        <taxon>Tracheophyta</taxon>
        <taxon>Spermatophyta</taxon>
        <taxon>Magnoliopsida</taxon>
        <taxon>eudicotyledons</taxon>
        <taxon>Gunneridae</taxon>
        <taxon>Pentapetalae</taxon>
        <taxon>rosids</taxon>
        <taxon>fabids</taxon>
        <taxon>Rosales</taxon>
        <taxon>Rosaceae</taxon>
        <taxon>Amygdaloideae</taxon>
        <taxon>Maleae</taxon>
        <taxon>Malus</taxon>
    </lineage>
</organism>
<dbReference type="Gene3D" id="3.30.530.20">
    <property type="match status" value="1"/>
</dbReference>
<evidence type="ECO:0000256" key="3">
    <source>
        <dbReference type="ARBA" id="ARBA00023015"/>
    </source>
</evidence>
<feature type="compositionally biased region" description="Basic and acidic residues" evidence="11">
    <location>
        <begin position="12"/>
        <end position="26"/>
    </location>
</feature>
<dbReference type="EMBL" id="RDQH01000335">
    <property type="protein sequence ID" value="RXH90672.1"/>
    <property type="molecule type" value="Genomic_DNA"/>
</dbReference>
<feature type="region of interest" description="Disordered" evidence="11">
    <location>
        <begin position="1"/>
        <end position="26"/>
    </location>
</feature>
<dbReference type="Pfam" id="PF01852">
    <property type="entry name" value="START"/>
    <property type="match status" value="1"/>
</dbReference>
<evidence type="ECO:0000256" key="9">
    <source>
        <dbReference type="PROSITE-ProRule" id="PRU00108"/>
    </source>
</evidence>
<dbReference type="Pfam" id="PF00046">
    <property type="entry name" value="Homeodomain"/>
    <property type="match status" value="1"/>
</dbReference>
<dbReference type="InterPro" id="IPR002913">
    <property type="entry name" value="START_lipid-bd_dom"/>
</dbReference>
<evidence type="ECO:0000256" key="1">
    <source>
        <dbReference type="ARBA" id="ARBA00004123"/>
    </source>
</evidence>
<dbReference type="SMART" id="SM00389">
    <property type="entry name" value="HOX"/>
    <property type="match status" value="1"/>
</dbReference>
<evidence type="ECO:0000313" key="14">
    <source>
        <dbReference type="EMBL" id="RXH90672.1"/>
    </source>
</evidence>
<evidence type="ECO:0000256" key="8">
    <source>
        <dbReference type="ARBA" id="ARBA00023242"/>
    </source>
</evidence>
<evidence type="ECO:0000256" key="6">
    <source>
        <dbReference type="ARBA" id="ARBA00023155"/>
    </source>
</evidence>
<dbReference type="SMART" id="SM00234">
    <property type="entry name" value="START"/>
    <property type="match status" value="1"/>
</dbReference>
<dbReference type="InterPro" id="IPR057993">
    <property type="entry name" value="HD-Zip_IV_C"/>
</dbReference>
<evidence type="ECO:0000259" key="12">
    <source>
        <dbReference type="PROSITE" id="PS50071"/>
    </source>
</evidence>
<keyword evidence="8 9" id="KW-0539">Nucleus</keyword>
<gene>
    <name evidence="14" type="ORF">DVH24_035436</name>
</gene>
<evidence type="ECO:0000256" key="5">
    <source>
        <dbReference type="ARBA" id="ARBA00023125"/>
    </source>
</evidence>
<keyword evidence="7" id="KW-0804">Transcription</keyword>
<dbReference type="InterPro" id="IPR009057">
    <property type="entry name" value="Homeodomain-like_sf"/>
</dbReference>
<dbReference type="GO" id="GO:0003677">
    <property type="term" value="F:DNA binding"/>
    <property type="evidence" value="ECO:0007669"/>
    <property type="project" value="UniProtKB-UniRule"/>
</dbReference>
<dbReference type="InterPro" id="IPR023393">
    <property type="entry name" value="START-like_dom_sf"/>
</dbReference>
<dbReference type="AlphaFoldDB" id="A0A498JA40"/>
<dbReference type="SUPFAM" id="SSF55961">
    <property type="entry name" value="Bet v1-like"/>
    <property type="match status" value="2"/>
</dbReference>
<evidence type="ECO:0000259" key="13">
    <source>
        <dbReference type="PROSITE" id="PS50848"/>
    </source>
</evidence>
<dbReference type="STRING" id="3750.A0A498JA40"/>
<dbReference type="InterPro" id="IPR001356">
    <property type="entry name" value="HD"/>
</dbReference>
<keyword evidence="3" id="KW-0805">Transcription regulation</keyword>
<dbReference type="PANTHER" id="PTHR45654:SF9">
    <property type="entry name" value="HOMEOBOX-LEUCINE ZIPPER PROTEIN HDG10-RELATED"/>
    <property type="match status" value="1"/>
</dbReference>
<dbReference type="GO" id="GO:0008289">
    <property type="term" value="F:lipid binding"/>
    <property type="evidence" value="ECO:0007669"/>
    <property type="project" value="InterPro"/>
</dbReference>
<protein>
    <submittedName>
        <fullName evidence="14">Uncharacterized protein</fullName>
    </submittedName>
</protein>
<accession>A0A498JA40</accession>
<keyword evidence="4" id="KW-0175">Coiled coil</keyword>
<dbReference type="CDD" id="cd08875">
    <property type="entry name" value="START_ArGLABRA2_like"/>
    <property type="match status" value="1"/>
</dbReference>
<evidence type="ECO:0000256" key="4">
    <source>
        <dbReference type="ARBA" id="ARBA00023054"/>
    </source>
</evidence>
<keyword evidence="6 9" id="KW-0371">Homeobox</keyword>
<sequence length="686" mass="77701">MVLPRNHPTSGDGHEASSSRRENKKFQRHTFEQIQRLEENCTHPDDDQREQLCRELGLDANQITFWFQNKRTQNKIQNERAENIALHQLNESIRRENCLMRETLKIVVCPTCGGASIPEEERQLNIQRLRQENVYLKQEHDKVASSLLSKYKGKPLSHIKSLAPVVGSSQNLSPGCSLNHVIVRSPPLRLNLTNTAIAYQLNENVQMEKALMKDIAASAMEELIKLFQIDKPVWMKSPTDGRYLLNRDNYDKMFPKANHFRNSCARVESSKDSGVVHISAAYLVDMFLDFNKWEDVFPTIITKARTIEVLESGMIGNRSGCLQLMYEEMHILSPLVLPRDFYFLRHCQQIELGTWVITDVSYNFAKGSFARQPRSWRLPSGCMIEDMHNGYSKITWIEHMAVDDKTQTHWLYRDLICRSVAYGAERWIVTLQKMCERFHCLMNGCVFGGVVTLPEGKRSLMKLSQRMVKNFCGMLSMAGNLDPPQLSEVDNTGIQVSVHTSTEIGQPHGTIVSVATSFWLPLSTQMIFNFFKDEKTRVQWDVLSNGNPVHEIAYISTGTHPENRISIIRPFTPTEDNMLILQECYIDPLGSFIIYAPVDMQILNVAVSGEDSSNMSILPSGFMISSDGRPEMGGACGSLLTVAFHILVSSPTTSKQMNKELVATVNTLISSNVEKIKVALNCSGLD</sequence>
<keyword evidence="5 9" id="KW-0238">DNA-binding</keyword>
<feature type="domain" description="START" evidence="13">
    <location>
        <begin position="205"/>
        <end position="440"/>
    </location>
</feature>
<dbReference type="Gene3D" id="1.10.10.60">
    <property type="entry name" value="Homeodomain-like"/>
    <property type="match status" value="1"/>
</dbReference>
<dbReference type="PROSITE" id="PS50848">
    <property type="entry name" value="START"/>
    <property type="match status" value="1"/>
</dbReference>
<evidence type="ECO:0000256" key="7">
    <source>
        <dbReference type="ARBA" id="ARBA00023163"/>
    </source>
</evidence>